<sequence>MQAPGMTSHKSPSSGLIRPEISRPGNSRIPQSRLPTRGIASTTANGSYPPRSPSQPFRGENSTDNTSITVSRRPVRQNNTMPNLLASKSQSTGHVNGQKPAQSAWKTSSVKPRTPAIQIPREGSMMNADVHTPSLTSGSSISTNDSSRKNTLRRKPSTIDKYAGRGHGEQGSFISSPEVGSIPKSDNPPWEGSILGISMPSASPRSMSPEPLPGAGSESAKVGTGPEVHTSSESRATEVTGAPHTPSIPLCGSPSTRCSESPGLFSHASTPTSMSSYSPGVLSSKFVPRARTISPAQQSGLPFVRRKMAPDQSSTVTETQRLSAVQETSASSSSIATERAQEPTKEVGKQDARQRTKDRPNFQAPPELAHLLNDPPPLKGSSKPERPVRPSRDGTPTLGSREPSPIVQSNLSPFFNSYHKRQSSSENKIVTSPSNESSNSISSSKNDVRRARLQKPANFSSRNPSPATIPHSRSTTPLNVPINPSVVASSDAQTTRSSSESQEAIATSAADNHNKVSRFGFFSRRAKGDNAAALERPKREARKGPMAGTGHEGYGRRPLRGRRVSSSSTDSIGRSPSADSAAGSVGGSMSNRKSSFGSNSGDTPMDEFLSERLTPVFLRGEGGSIKSDRTSWDFVSSTSNPSTTQLSEGDSRRSSEEKPSLPPKSKMRPFRSPSPLKGRLLGQQPPEPASNGHTNPVSVKVVNKSKIDEGKTASKAVKRWNFFQRTHNSSKKEQVVPKPTQDARQHLDHFGPHYAMINNEERLDMEDLDRMMQDGEGYSSVEETDYNPLQSGPPVGILSNPTVPFGEVDRRNAETSVDDAASLRAGRRQVHSILLPSPPTLDRPFAAQDHLMKIDLHPQREGASPTSKGSTVLKDVSKVIQEPSSPSKPILKTSVPPSTPLYSPQESPSDSPGRPSRLAQVGRIPQVVSKRDRDRKLPTQSFSRPFVNNQPRPNVSNKAHADPVNSSTSPIKARRESRADKGSPGKSDSGKEAVGRSQAIAAATSICTADVTKPPEFFSFPPRQNSELSYTSSSGTGSFPGQPWVFSPQTTAASASEEVWNEYDDLIDDVLSPVDEPCSAKSALGAPFQYQTALSPKSGASKDACVEQGKAIADNEADTDAFADPIRRSSTAPLTISHLRQQRSSFLSALHSDGTRESGFTELIKGYAERNVSVSSERKKDRLSLPPSTRCSSTGTRFSLSPTAQSPVSSSHSLSATATEFSLPAPTTTKPVKRESEDRMEEANLRFGALMTSKWLSFGRVLFSPAHSEIKDGKNNRVLIVDGLGKDWSYYCALTYPKATVYNLGSTPTSSQTNPRSSWQSLPNHRHIHHASISHPYPFPRGFFAVVIFRFPIGASEATYRAALSECKRVLRPGGHLELSVLDIDMVNMGSRARRAVRQLKMKMQAAQRDVCLKPKSDSMIRLLGMRGYESINRCMVGVPAAGILGTPVSSPASSENGDKSASTCGSDKAKQVPTDRTSAGQGAQAKGESRKSNASFGDIFKSNADTKDSGVGIAKMVARVGRWWWSSCYETPFLSDGDASKSIWDDPAFLRECEELGTSFKLLICYAQKPNMAVRRTVSV</sequence>
<feature type="region of interest" description="Disordered" evidence="1">
    <location>
        <begin position="1175"/>
        <end position="1238"/>
    </location>
</feature>
<feature type="compositionally biased region" description="Polar residues" evidence="1">
    <location>
        <begin position="60"/>
        <end position="111"/>
    </location>
</feature>
<dbReference type="OrthoDB" id="5382952at2759"/>
<feature type="compositionally biased region" description="Polar residues" evidence="1">
    <location>
        <begin position="633"/>
        <end position="648"/>
    </location>
</feature>
<feature type="compositionally biased region" description="Polar residues" evidence="1">
    <location>
        <begin position="938"/>
        <end position="957"/>
    </location>
</feature>
<feature type="compositionally biased region" description="Polar residues" evidence="1">
    <location>
        <begin position="564"/>
        <end position="574"/>
    </location>
</feature>
<feature type="compositionally biased region" description="Polar residues" evidence="1">
    <location>
        <begin position="900"/>
        <end position="910"/>
    </location>
</feature>
<feature type="compositionally biased region" description="Basic and acidic residues" evidence="1">
    <location>
        <begin position="339"/>
        <end position="360"/>
    </location>
</feature>
<protein>
    <recommendedName>
        <fullName evidence="4">Methyltransferase type 11 domain-containing protein</fullName>
    </recommendedName>
</protein>
<dbReference type="CDD" id="cd02440">
    <property type="entry name" value="AdoMet_MTases"/>
    <property type="match status" value="1"/>
</dbReference>
<dbReference type="Gene3D" id="3.40.50.150">
    <property type="entry name" value="Vaccinia Virus protein VP39"/>
    <property type="match status" value="1"/>
</dbReference>
<feature type="compositionally biased region" description="Polar residues" evidence="1">
    <location>
        <begin position="457"/>
        <end position="478"/>
    </location>
</feature>
<feature type="compositionally biased region" description="Polar residues" evidence="1">
    <location>
        <begin position="486"/>
        <end position="511"/>
    </location>
</feature>
<feature type="compositionally biased region" description="Polar residues" evidence="1">
    <location>
        <begin position="1449"/>
        <end position="1466"/>
    </location>
</feature>
<feature type="compositionally biased region" description="Low complexity" evidence="1">
    <location>
        <begin position="198"/>
        <end position="209"/>
    </location>
</feature>
<name>A0A6A6H907_VIRVR</name>
<feature type="compositionally biased region" description="Basic and acidic residues" evidence="1">
    <location>
        <begin position="973"/>
        <end position="994"/>
    </location>
</feature>
<feature type="region of interest" description="Disordered" evidence="1">
    <location>
        <begin position="1017"/>
        <end position="1037"/>
    </location>
</feature>
<feature type="compositionally biased region" description="Polar residues" evidence="1">
    <location>
        <begin position="591"/>
        <end position="602"/>
    </location>
</feature>
<feature type="compositionally biased region" description="Polar residues" evidence="1">
    <location>
        <begin position="1022"/>
        <end position="1037"/>
    </location>
</feature>
<gene>
    <name evidence="2" type="ORF">EV356DRAFT_158812</name>
</gene>
<dbReference type="InterPro" id="IPR029063">
    <property type="entry name" value="SAM-dependent_MTases_sf"/>
</dbReference>
<feature type="compositionally biased region" description="Low complexity" evidence="1">
    <location>
        <begin position="432"/>
        <end position="445"/>
    </location>
</feature>
<organism evidence="2 3">
    <name type="scientific">Viridothelium virens</name>
    <name type="common">Speckled blister lichen</name>
    <name type="synonym">Trypethelium virens</name>
    <dbReference type="NCBI Taxonomy" id="1048519"/>
    <lineage>
        <taxon>Eukaryota</taxon>
        <taxon>Fungi</taxon>
        <taxon>Dikarya</taxon>
        <taxon>Ascomycota</taxon>
        <taxon>Pezizomycotina</taxon>
        <taxon>Dothideomycetes</taxon>
        <taxon>Dothideomycetes incertae sedis</taxon>
        <taxon>Trypetheliales</taxon>
        <taxon>Trypetheliaceae</taxon>
        <taxon>Viridothelium</taxon>
    </lineage>
</organism>
<accession>A0A6A6H907</accession>
<feature type="region of interest" description="Disordered" evidence="1">
    <location>
        <begin position="1449"/>
        <end position="1494"/>
    </location>
</feature>
<dbReference type="EMBL" id="ML991799">
    <property type="protein sequence ID" value="KAF2234359.1"/>
    <property type="molecule type" value="Genomic_DNA"/>
</dbReference>
<evidence type="ECO:0000313" key="2">
    <source>
        <dbReference type="EMBL" id="KAF2234359.1"/>
    </source>
</evidence>
<reference evidence="2" key="1">
    <citation type="journal article" date="2020" name="Stud. Mycol.">
        <title>101 Dothideomycetes genomes: a test case for predicting lifestyles and emergence of pathogens.</title>
        <authorList>
            <person name="Haridas S."/>
            <person name="Albert R."/>
            <person name="Binder M."/>
            <person name="Bloem J."/>
            <person name="Labutti K."/>
            <person name="Salamov A."/>
            <person name="Andreopoulos B."/>
            <person name="Baker S."/>
            <person name="Barry K."/>
            <person name="Bills G."/>
            <person name="Bluhm B."/>
            <person name="Cannon C."/>
            <person name="Castanera R."/>
            <person name="Culley D."/>
            <person name="Daum C."/>
            <person name="Ezra D."/>
            <person name="Gonzalez J."/>
            <person name="Henrissat B."/>
            <person name="Kuo A."/>
            <person name="Liang C."/>
            <person name="Lipzen A."/>
            <person name="Lutzoni F."/>
            <person name="Magnuson J."/>
            <person name="Mondo S."/>
            <person name="Nolan M."/>
            <person name="Ohm R."/>
            <person name="Pangilinan J."/>
            <person name="Park H.-J."/>
            <person name="Ramirez L."/>
            <person name="Alfaro M."/>
            <person name="Sun H."/>
            <person name="Tritt A."/>
            <person name="Yoshinaga Y."/>
            <person name="Zwiers L.-H."/>
            <person name="Turgeon B."/>
            <person name="Goodwin S."/>
            <person name="Spatafora J."/>
            <person name="Crous P."/>
            <person name="Grigoriev I."/>
        </authorList>
    </citation>
    <scope>NUCLEOTIDE SEQUENCE</scope>
    <source>
        <strain evidence="2">Tuck. ex Michener</strain>
    </source>
</reference>
<evidence type="ECO:0000256" key="1">
    <source>
        <dbReference type="SAM" id="MobiDB-lite"/>
    </source>
</evidence>
<evidence type="ECO:0000313" key="3">
    <source>
        <dbReference type="Proteomes" id="UP000800092"/>
    </source>
</evidence>
<feature type="compositionally biased region" description="Basic and acidic residues" evidence="1">
    <location>
        <begin position="382"/>
        <end position="392"/>
    </location>
</feature>
<proteinExistence type="predicted"/>
<keyword evidence="3" id="KW-1185">Reference proteome</keyword>
<feature type="compositionally biased region" description="Polar residues" evidence="1">
    <location>
        <begin position="406"/>
        <end position="415"/>
    </location>
</feature>
<feature type="region of interest" description="Disordered" evidence="1">
    <location>
        <begin position="1"/>
        <end position="698"/>
    </location>
</feature>
<feature type="compositionally biased region" description="Polar residues" evidence="1">
    <location>
        <begin position="24"/>
        <end position="46"/>
    </location>
</feature>
<dbReference type="Proteomes" id="UP000800092">
    <property type="component" value="Unassembled WGS sequence"/>
</dbReference>
<feature type="compositionally biased region" description="Basic and acidic residues" evidence="1">
    <location>
        <begin position="649"/>
        <end position="659"/>
    </location>
</feature>
<feature type="compositionally biased region" description="Low complexity" evidence="1">
    <location>
        <begin position="132"/>
        <end position="145"/>
    </location>
</feature>
<feature type="compositionally biased region" description="Polar residues" evidence="1">
    <location>
        <begin position="311"/>
        <end position="328"/>
    </location>
</feature>
<feature type="compositionally biased region" description="Polar residues" evidence="1">
    <location>
        <begin position="267"/>
        <end position="278"/>
    </location>
</feature>
<feature type="compositionally biased region" description="Polar residues" evidence="1">
    <location>
        <begin position="1186"/>
        <end position="1230"/>
    </location>
</feature>
<feature type="compositionally biased region" description="Low complexity" evidence="1">
    <location>
        <begin position="575"/>
        <end position="590"/>
    </location>
</feature>
<feature type="region of interest" description="Disordered" evidence="1">
    <location>
        <begin position="880"/>
        <end position="997"/>
    </location>
</feature>
<evidence type="ECO:0008006" key="4">
    <source>
        <dbReference type="Google" id="ProtNLM"/>
    </source>
</evidence>
<dbReference type="SUPFAM" id="SSF53335">
    <property type="entry name" value="S-adenosyl-L-methionine-dependent methyltransferases"/>
    <property type="match status" value="1"/>
</dbReference>